<reference evidence="1 2" key="1">
    <citation type="journal article" date="2014" name="ISME J.">
        <title>Adaptation of an abundant Roseobacter RCA organism to pelagic systems revealed by genomic and transcriptomic analyses.</title>
        <authorList>
            <person name="Voget S."/>
            <person name="Wemheuer B."/>
            <person name="Brinkhoff T."/>
            <person name="Vollmers J."/>
            <person name="Dietrich S."/>
            <person name="Giebel H.A."/>
            <person name="Beardsley C."/>
            <person name="Sardemann C."/>
            <person name="Bakenhus I."/>
            <person name="Billerbeck S."/>
            <person name="Daniel R."/>
            <person name="Simon M."/>
        </authorList>
    </citation>
    <scope>NUCLEOTIDE SEQUENCE [LARGE SCALE GENOMIC DNA]</scope>
    <source>
        <strain evidence="1 2">RCA23</strain>
    </source>
</reference>
<evidence type="ECO:0000313" key="2">
    <source>
        <dbReference type="Proteomes" id="UP000028680"/>
    </source>
</evidence>
<dbReference type="EMBL" id="CP003984">
    <property type="protein sequence ID" value="AII87428.1"/>
    <property type="molecule type" value="Genomic_DNA"/>
</dbReference>
<dbReference type="AlphaFoldDB" id="A0AAN0RJM0"/>
<keyword evidence="2" id="KW-1185">Reference proteome</keyword>
<evidence type="ECO:0008006" key="3">
    <source>
        <dbReference type="Google" id="ProtNLM"/>
    </source>
</evidence>
<dbReference type="InterPro" id="IPR004951">
    <property type="entry name" value="DUF268_CAE_spp"/>
</dbReference>
<gene>
    <name evidence="1" type="ORF">RCA23_c18970</name>
</gene>
<sequence>MKPKHFRYLWKFYKDKKQWLDQGGKITRVFRVLSDYSDSAGTVKGHYFHQDLLIARLIHDHNPKRHIDIASRIDGFVAHVASFREIEVVDVRPLPKSEHENIKFRQADLMNPQDLGQTDSLSCLHAIEHFGLGRYTDSIDVNGHIKGIKNLVGMVSDGCRLYLSFPIGQADEVHFNAHRVFHVSSIFDHPSIQKHMTLQRFDYVDDRGDLHLDTSVTEVDRNIKYGCGIYTFEKSN</sequence>
<evidence type="ECO:0000313" key="1">
    <source>
        <dbReference type="EMBL" id="AII87428.1"/>
    </source>
</evidence>
<protein>
    <recommendedName>
        <fullName evidence="3">DUF268 domain-containing protein</fullName>
    </recommendedName>
</protein>
<proteinExistence type="predicted"/>
<organism evidence="1 2">
    <name type="scientific">Planktomarina temperata RCA23</name>
    <dbReference type="NCBI Taxonomy" id="666509"/>
    <lineage>
        <taxon>Bacteria</taxon>
        <taxon>Pseudomonadati</taxon>
        <taxon>Pseudomonadota</taxon>
        <taxon>Alphaproteobacteria</taxon>
        <taxon>Rhodobacterales</taxon>
        <taxon>Paracoccaceae</taxon>
        <taxon>Planktomarina</taxon>
    </lineage>
</organism>
<dbReference type="RefSeq" id="WP_052377123.1">
    <property type="nucleotide sequence ID" value="NZ_CP003984.1"/>
</dbReference>
<dbReference type="Pfam" id="PF03269">
    <property type="entry name" value="DUF268"/>
    <property type="match status" value="1"/>
</dbReference>
<dbReference type="KEGG" id="ptp:RCA23_c18970"/>
<accession>A0AAN0RJM0</accession>
<name>A0AAN0RJM0_9RHOB</name>
<dbReference type="Proteomes" id="UP000028680">
    <property type="component" value="Chromosome"/>
</dbReference>